<organism evidence="4">
    <name type="scientific">uncultured Rubrobacteraceae bacterium</name>
    <dbReference type="NCBI Taxonomy" id="349277"/>
    <lineage>
        <taxon>Bacteria</taxon>
        <taxon>Bacillati</taxon>
        <taxon>Actinomycetota</taxon>
        <taxon>Rubrobacteria</taxon>
        <taxon>Rubrobacterales</taxon>
        <taxon>Rubrobacteraceae</taxon>
        <taxon>environmental samples</taxon>
    </lineage>
</organism>
<dbReference type="GO" id="GO:0016787">
    <property type="term" value="F:hydrolase activity"/>
    <property type="evidence" value="ECO:0007669"/>
    <property type="project" value="UniProtKB-KW"/>
</dbReference>
<keyword evidence="2" id="KW-0378">Hydrolase</keyword>
<gene>
    <name evidence="4" type="ORF">AVDCRST_MAG55-576</name>
</gene>
<evidence type="ECO:0000313" key="4">
    <source>
        <dbReference type="EMBL" id="CAA9399803.1"/>
    </source>
</evidence>
<sequence>MVGGVVEVEESLEGALRREVREETGPVVVGEEPFAVFPGPWRVVRYPDGNVVRLLSFVFRVRAEDFGPLRVSEESEELRFFRRGELPGLDMIETSGPILDAY</sequence>
<protein>
    <recommendedName>
        <fullName evidence="3">Nudix hydrolase domain-containing protein</fullName>
    </recommendedName>
</protein>
<evidence type="ECO:0000259" key="3">
    <source>
        <dbReference type="PROSITE" id="PS51462"/>
    </source>
</evidence>
<dbReference type="AlphaFoldDB" id="A0A6J4NWZ5"/>
<dbReference type="Gene3D" id="3.90.79.10">
    <property type="entry name" value="Nucleoside Triphosphate Pyrophosphohydrolase"/>
    <property type="match status" value="1"/>
</dbReference>
<dbReference type="InterPro" id="IPR000086">
    <property type="entry name" value="NUDIX_hydrolase_dom"/>
</dbReference>
<dbReference type="PANTHER" id="PTHR43046">
    <property type="entry name" value="GDP-MANNOSE MANNOSYL HYDROLASE"/>
    <property type="match status" value="1"/>
</dbReference>
<dbReference type="PANTHER" id="PTHR43046:SF2">
    <property type="entry name" value="8-OXO-DGTP DIPHOSPHATASE-RELATED"/>
    <property type="match status" value="1"/>
</dbReference>
<dbReference type="Pfam" id="PF00293">
    <property type="entry name" value="NUDIX"/>
    <property type="match status" value="1"/>
</dbReference>
<evidence type="ECO:0000256" key="1">
    <source>
        <dbReference type="ARBA" id="ARBA00001946"/>
    </source>
</evidence>
<dbReference type="EMBL" id="CADCUZ010000025">
    <property type="protein sequence ID" value="CAA9399803.1"/>
    <property type="molecule type" value="Genomic_DNA"/>
</dbReference>
<dbReference type="InterPro" id="IPR015797">
    <property type="entry name" value="NUDIX_hydrolase-like_dom_sf"/>
</dbReference>
<dbReference type="PROSITE" id="PS00893">
    <property type="entry name" value="NUDIX_BOX"/>
    <property type="match status" value="1"/>
</dbReference>
<evidence type="ECO:0000256" key="2">
    <source>
        <dbReference type="ARBA" id="ARBA00022801"/>
    </source>
</evidence>
<name>A0A6J4NWZ5_9ACTN</name>
<accession>A0A6J4NWZ5</accession>
<proteinExistence type="predicted"/>
<dbReference type="SUPFAM" id="SSF55811">
    <property type="entry name" value="Nudix"/>
    <property type="match status" value="1"/>
</dbReference>
<dbReference type="PROSITE" id="PS51462">
    <property type="entry name" value="NUDIX"/>
    <property type="match status" value="1"/>
</dbReference>
<feature type="domain" description="Nudix hydrolase" evidence="3">
    <location>
        <begin position="1"/>
        <end position="102"/>
    </location>
</feature>
<comment type="cofactor">
    <cofactor evidence="1">
        <name>Mg(2+)</name>
        <dbReference type="ChEBI" id="CHEBI:18420"/>
    </cofactor>
</comment>
<reference evidence="4" key="1">
    <citation type="submission" date="2020-02" db="EMBL/GenBank/DDBJ databases">
        <authorList>
            <person name="Meier V. D."/>
        </authorList>
    </citation>
    <scope>NUCLEOTIDE SEQUENCE</scope>
    <source>
        <strain evidence="4">AVDCRST_MAG55</strain>
    </source>
</reference>
<dbReference type="InterPro" id="IPR020084">
    <property type="entry name" value="NUDIX_hydrolase_CS"/>
</dbReference>